<keyword evidence="6" id="KW-0227">DNA damage</keyword>
<proteinExistence type="inferred from homology"/>
<dbReference type="SUPFAM" id="SSF53098">
    <property type="entry name" value="Ribonuclease H-like"/>
    <property type="match status" value="1"/>
</dbReference>
<dbReference type="Gene3D" id="3.30.420.10">
    <property type="entry name" value="Ribonuclease H-like superfamily/Ribonuclease H"/>
    <property type="match status" value="1"/>
</dbReference>
<dbReference type="HAMAP" id="MF_00034">
    <property type="entry name" value="RuvC"/>
    <property type="match status" value="1"/>
</dbReference>
<evidence type="ECO:0000256" key="3">
    <source>
        <dbReference type="ARBA" id="ARBA00022722"/>
    </source>
</evidence>
<dbReference type="Pfam" id="PF02075">
    <property type="entry name" value="RuvC"/>
    <property type="match status" value="1"/>
</dbReference>
<dbReference type="GO" id="GO:0006281">
    <property type="term" value="P:DNA repair"/>
    <property type="evidence" value="ECO:0007669"/>
    <property type="project" value="UniProtKB-KW"/>
</dbReference>
<dbReference type="InterPro" id="IPR036397">
    <property type="entry name" value="RNaseH_sf"/>
</dbReference>
<evidence type="ECO:0000256" key="2">
    <source>
        <dbReference type="ARBA" id="ARBA00022490"/>
    </source>
</evidence>
<evidence type="ECO:0000256" key="5">
    <source>
        <dbReference type="ARBA" id="ARBA00022759"/>
    </source>
</evidence>
<organism evidence="12">
    <name type="scientific">Candidatus Methanogaster sp. ANME-2c ERB4</name>
    <dbReference type="NCBI Taxonomy" id="2759911"/>
    <lineage>
        <taxon>Archaea</taxon>
        <taxon>Methanobacteriati</taxon>
        <taxon>Methanobacteriota</taxon>
        <taxon>Stenosarchaea group</taxon>
        <taxon>Methanomicrobia</taxon>
        <taxon>Methanosarcinales</taxon>
        <taxon>ANME-2 cluster</taxon>
        <taxon>Candidatus Methanogasteraceae</taxon>
        <taxon>Candidatus Methanogaster</taxon>
    </lineage>
</organism>
<evidence type="ECO:0000256" key="4">
    <source>
        <dbReference type="ARBA" id="ARBA00022723"/>
    </source>
</evidence>
<keyword evidence="10" id="KW-0233">DNA recombination</keyword>
<name>A0A7G9YHF3_9EURY</name>
<dbReference type="PRINTS" id="PR00696">
    <property type="entry name" value="RSOLVASERUVC"/>
</dbReference>
<dbReference type="PROSITE" id="PS01321">
    <property type="entry name" value="RUVC"/>
    <property type="match status" value="1"/>
</dbReference>
<keyword evidence="3" id="KW-0540">Nuclease</keyword>
<sequence>MIIGIDPGLANTGFGMIKGSRYAGYGIIITPPDEPLHTRLGMLFENLTEVLDKFQPDELAIERLFFSRNVSSAIEVSHARGVILLAASEYGIDVFEYTPSQVKKAVTGSGRADKKQVQKMVKMMLEIDCDIPDDTADALAIALCHAHSKVSGEGEP</sequence>
<evidence type="ECO:0000256" key="8">
    <source>
        <dbReference type="ARBA" id="ARBA00022842"/>
    </source>
</evidence>
<keyword evidence="8" id="KW-0460">Magnesium</keyword>
<reference evidence="12" key="1">
    <citation type="submission" date="2020-06" db="EMBL/GenBank/DDBJ databases">
        <title>Unique genomic features of the anaerobic methanotrophic archaea.</title>
        <authorList>
            <person name="Chadwick G.L."/>
            <person name="Skennerton C.T."/>
            <person name="Laso-Perez R."/>
            <person name="Leu A.O."/>
            <person name="Speth D.R."/>
            <person name="Yu H."/>
            <person name="Morgan-Lang C."/>
            <person name="Hatzenpichler R."/>
            <person name="Goudeau D."/>
            <person name="Malmstrom R."/>
            <person name="Brazelton W.J."/>
            <person name="Woyke T."/>
            <person name="Hallam S.J."/>
            <person name="Tyson G.W."/>
            <person name="Wegener G."/>
            <person name="Boetius A."/>
            <person name="Orphan V."/>
        </authorList>
    </citation>
    <scope>NUCLEOTIDE SEQUENCE</scope>
</reference>
<gene>
    <name evidence="12" type="primary">ruvC</name>
    <name evidence="12" type="ORF">IILFPGFB_00009</name>
</gene>
<evidence type="ECO:0000256" key="7">
    <source>
        <dbReference type="ARBA" id="ARBA00022801"/>
    </source>
</evidence>
<keyword evidence="7 12" id="KW-0378">Hydrolase</keyword>
<evidence type="ECO:0000256" key="1">
    <source>
        <dbReference type="ARBA" id="ARBA00009518"/>
    </source>
</evidence>
<dbReference type="FunFam" id="3.30.420.10:FF:000002">
    <property type="entry name" value="Crossover junction endodeoxyribonuclease RuvC"/>
    <property type="match status" value="1"/>
</dbReference>
<dbReference type="InterPro" id="IPR012337">
    <property type="entry name" value="RNaseH-like_sf"/>
</dbReference>
<dbReference type="EC" id="3.1.22.4" evidence="12"/>
<dbReference type="EMBL" id="MT631263">
    <property type="protein sequence ID" value="QNO47437.1"/>
    <property type="molecule type" value="Genomic_DNA"/>
</dbReference>
<dbReference type="CDD" id="cd16962">
    <property type="entry name" value="RuvC"/>
    <property type="match status" value="1"/>
</dbReference>
<dbReference type="PANTHER" id="PTHR30194:SF3">
    <property type="entry name" value="CROSSOVER JUNCTION ENDODEOXYRIBONUCLEASE RUVC"/>
    <property type="match status" value="1"/>
</dbReference>
<dbReference type="GO" id="GO:0008821">
    <property type="term" value="F:crossover junction DNA endonuclease activity"/>
    <property type="evidence" value="ECO:0007669"/>
    <property type="project" value="InterPro"/>
</dbReference>
<evidence type="ECO:0000256" key="11">
    <source>
        <dbReference type="ARBA" id="ARBA00023204"/>
    </source>
</evidence>
<comment type="similarity">
    <text evidence="1">Belongs to the RuvC family.</text>
</comment>
<keyword evidence="9" id="KW-0238">DNA-binding</keyword>
<keyword evidence="4" id="KW-0479">Metal-binding</keyword>
<evidence type="ECO:0000256" key="10">
    <source>
        <dbReference type="ARBA" id="ARBA00023172"/>
    </source>
</evidence>
<dbReference type="NCBIfam" id="TIGR00228">
    <property type="entry name" value="ruvC"/>
    <property type="match status" value="1"/>
</dbReference>
<dbReference type="GO" id="GO:0006310">
    <property type="term" value="P:DNA recombination"/>
    <property type="evidence" value="ECO:0007669"/>
    <property type="project" value="UniProtKB-KW"/>
</dbReference>
<keyword evidence="2" id="KW-0963">Cytoplasm</keyword>
<keyword evidence="5" id="KW-0255">Endonuclease</keyword>
<accession>A0A7G9YHF3</accession>
<dbReference type="InterPro" id="IPR020563">
    <property type="entry name" value="X-over_junc_endoDNase_Mg_BS"/>
</dbReference>
<keyword evidence="11" id="KW-0234">DNA repair</keyword>
<evidence type="ECO:0000313" key="12">
    <source>
        <dbReference type="EMBL" id="QNO47437.1"/>
    </source>
</evidence>
<dbReference type="GO" id="GO:0003677">
    <property type="term" value="F:DNA binding"/>
    <property type="evidence" value="ECO:0007669"/>
    <property type="project" value="UniProtKB-KW"/>
</dbReference>
<dbReference type="NCBIfam" id="NF000711">
    <property type="entry name" value="PRK00039.2-1"/>
    <property type="match status" value="1"/>
</dbReference>
<dbReference type="GO" id="GO:0046872">
    <property type="term" value="F:metal ion binding"/>
    <property type="evidence" value="ECO:0007669"/>
    <property type="project" value="UniProtKB-KW"/>
</dbReference>
<dbReference type="InterPro" id="IPR002176">
    <property type="entry name" value="X-over_junc_endoDNase_RuvC"/>
</dbReference>
<evidence type="ECO:0000256" key="9">
    <source>
        <dbReference type="ARBA" id="ARBA00023125"/>
    </source>
</evidence>
<evidence type="ECO:0000256" key="6">
    <source>
        <dbReference type="ARBA" id="ARBA00022763"/>
    </source>
</evidence>
<dbReference type="AlphaFoldDB" id="A0A7G9YHF3"/>
<dbReference type="PANTHER" id="PTHR30194">
    <property type="entry name" value="CROSSOVER JUNCTION ENDODEOXYRIBONUCLEASE RUVC"/>
    <property type="match status" value="1"/>
</dbReference>
<protein>
    <submittedName>
        <fullName evidence="12">Crossover junction endodeoxyribonuclease RuvC</fullName>
        <ecNumber evidence="12">3.1.22.4</ecNumber>
    </submittedName>
</protein>